<dbReference type="Gene3D" id="3.30.565.10">
    <property type="entry name" value="Histidine kinase-like ATPase, C-terminal domain"/>
    <property type="match status" value="2"/>
</dbReference>
<evidence type="ECO:0000256" key="3">
    <source>
        <dbReference type="ARBA" id="ARBA00012438"/>
    </source>
</evidence>
<feature type="domain" description="Histidine kinase" evidence="13">
    <location>
        <begin position="214"/>
        <end position="414"/>
    </location>
</feature>
<dbReference type="Pfam" id="PF02518">
    <property type="entry name" value="HATPase_c"/>
    <property type="match status" value="1"/>
</dbReference>
<dbReference type="CDD" id="cd00082">
    <property type="entry name" value="HisKA"/>
    <property type="match status" value="1"/>
</dbReference>
<dbReference type="SMART" id="SM00388">
    <property type="entry name" value="HisKA"/>
    <property type="match status" value="1"/>
</dbReference>
<accession>A0A0A6USV9</accession>
<evidence type="ECO:0000313" key="17">
    <source>
        <dbReference type="EMBL" id="KHD78073.1"/>
    </source>
</evidence>
<evidence type="ECO:0000256" key="7">
    <source>
        <dbReference type="ARBA" id="ARBA00022777"/>
    </source>
</evidence>
<dbReference type="InterPro" id="IPR036641">
    <property type="entry name" value="HPT_dom_sf"/>
</dbReference>
<feature type="domain" description="Response regulatory" evidence="14">
    <location>
        <begin position="433"/>
        <end position="548"/>
    </location>
</feature>
<dbReference type="SUPFAM" id="SSF47384">
    <property type="entry name" value="Homodimeric domain of signal transducing histidine kinase"/>
    <property type="match status" value="1"/>
</dbReference>
<dbReference type="EMBL" id="JRTT01000007">
    <property type="protein sequence ID" value="KHD78073.1"/>
    <property type="molecule type" value="Genomic_DNA"/>
</dbReference>
<comment type="catalytic activity">
    <reaction evidence="1">
        <text>ATP + protein L-histidine = ADP + protein N-phospho-L-histidine.</text>
        <dbReference type="EC" id="2.7.13.3"/>
    </reaction>
</comment>
<feature type="transmembrane region" description="Helical" evidence="12">
    <location>
        <begin position="125"/>
        <end position="145"/>
    </location>
</feature>
<organism evidence="17 18">
    <name type="scientific">Actinoplanes utahensis</name>
    <dbReference type="NCBI Taxonomy" id="1869"/>
    <lineage>
        <taxon>Bacteria</taxon>
        <taxon>Bacillati</taxon>
        <taxon>Actinomycetota</taxon>
        <taxon>Actinomycetes</taxon>
        <taxon>Micromonosporales</taxon>
        <taxon>Micromonosporaceae</taxon>
        <taxon>Actinoplanes</taxon>
    </lineage>
</organism>
<feature type="modified residue" description="Phosphohistidine" evidence="9">
    <location>
        <position position="627"/>
    </location>
</feature>
<dbReference type="Gene3D" id="6.10.340.10">
    <property type="match status" value="1"/>
</dbReference>
<evidence type="ECO:0000256" key="6">
    <source>
        <dbReference type="ARBA" id="ARBA00022692"/>
    </source>
</evidence>
<dbReference type="SUPFAM" id="SSF52172">
    <property type="entry name" value="CheY-like"/>
    <property type="match status" value="1"/>
</dbReference>
<dbReference type="InterPro" id="IPR005467">
    <property type="entry name" value="His_kinase_dom"/>
</dbReference>
<feature type="domain" description="HPt" evidence="16">
    <location>
        <begin position="588"/>
        <end position="680"/>
    </location>
</feature>
<dbReference type="SUPFAM" id="SSF47226">
    <property type="entry name" value="Histidine-containing phosphotransfer domain, HPT domain"/>
    <property type="match status" value="1"/>
</dbReference>
<evidence type="ECO:0000256" key="11">
    <source>
        <dbReference type="SAM" id="MobiDB-lite"/>
    </source>
</evidence>
<feature type="region of interest" description="Disordered" evidence="11">
    <location>
        <begin position="667"/>
        <end position="688"/>
    </location>
</feature>
<evidence type="ECO:0000256" key="8">
    <source>
        <dbReference type="ARBA" id="ARBA00022989"/>
    </source>
</evidence>
<dbReference type="PROSITE" id="PS50110">
    <property type="entry name" value="RESPONSE_REGULATORY"/>
    <property type="match status" value="1"/>
</dbReference>
<evidence type="ECO:0000259" key="14">
    <source>
        <dbReference type="PROSITE" id="PS50110"/>
    </source>
</evidence>
<evidence type="ECO:0000256" key="12">
    <source>
        <dbReference type="SAM" id="Phobius"/>
    </source>
</evidence>
<evidence type="ECO:0000256" key="9">
    <source>
        <dbReference type="PROSITE-ProRule" id="PRU00110"/>
    </source>
</evidence>
<sequence length="688" mass="73143">MLRAGVAGALVAVATVGAIAHVRNHETLARQATLRESAVTLSRIGEVQAVLGTEPVDAGTLRHKTAEAARLTGSDPVHRDYLDRLDPSAGVTELRAAAEGMRRHEETVLDRRLGEAGATARTSRWLIVWVSVVALLLMLAGGRLLERRFSAASREISAAVRRVRRGDWTTPAAVRSPRELADVATVLNESMATTATARNNADAATAAGAAFLGAMSQEIRTPMTAVTGMTALLRDTPLDDRQRELTETVHASGTALLAAVDDLLDLARIEAGGLTLDRRPFSLRGCMRRAMDPVAAAAETKGLHLSGHLASGCPERIRGDEKRVRRILSAILRQAVAHTDHGAVTVSASARPRDDGLEVRFSVRDTGLGVPVDRPGDPGMLLCRRLAGSMGGAVTAESRPGHGTTVTVTLRAEEAAQPGRLQRRVDGRKQALLVLVAEDDPVDQRLTRRMLERRGHRVLTVADGEAAVEAALRDRYDLLLMGSGLLVLDGPTAVRLIRADPPSHGAPRIIAVCSDADELEDFARAGVDGVLARPVDADDLDVVLATAAAYADVRLAGLGPLPGPDDSEPATIRACVDVIAGPDAEPAERRRLAHILHNYADRLPGLLDRMDEAAATGDTRNLARLAHALKASSATLGANQFAALCADLEDRAQHHPEDSPEVLRDLHDRAGEVSGTMEALSRQLSRSG</sequence>
<dbReference type="OrthoDB" id="340764at2"/>
<evidence type="ECO:0000256" key="10">
    <source>
        <dbReference type="PROSITE-ProRule" id="PRU00169"/>
    </source>
</evidence>
<dbReference type="SMART" id="SM00387">
    <property type="entry name" value="HATPase_c"/>
    <property type="match status" value="1"/>
</dbReference>
<dbReference type="InterPro" id="IPR003661">
    <property type="entry name" value="HisK_dim/P_dom"/>
</dbReference>
<protein>
    <recommendedName>
        <fullName evidence="3">histidine kinase</fullName>
        <ecNumber evidence="3">2.7.13.3</ecNumber>
    </recommendedName>
</protein>
<dbReference type="AlphaFoldDB" id="A0A0A6USV9"/>
<dbReference type="Gene3D" id="3.40.50.2300">
    <property type="match status" value="1"/>
</dbReference>
<dbReference type="Gene3D" id="1.10.287.130">
    <property type="match status" value="1"/>
</dbReference>
<dbReference type="InterPro" id="IPR003594">
    <property type="entry name" value="HATPase_dom"/>
</dbReference>
<feature type="domain" description="HAMP" evidence="15">
    <location>
        <begin position="147"/>
        <end position="199"/>
    </location>
</feature>
<comment type="subcellular location">
    <subcellularLocation>
        <location evidence="2">Cell membrane</location>
    </subcellularLocation>
</comment>
<dbReference type="SMART" id="SM00448">
    <property type="entry name" value="REC"/>
    <property type="match status" value="1"/>
</dbReference>
<dbReference type="InterPro" id="IPR011006">
    <property type="entry name" value="CheY-like_superfamily"/>
</dbReference>
<comment type="caution">
    <text evidence="10">Lacks conserved residue(s) required for the propagation of feature annotation.</text>
</comment>
<dbReference type="InterPro" id="IPR001789">
    <property type="entry name" value="Sig_transdc_resp-reg_receiver"/>
</dbReference>
<dbReference type="Proteomes" id="UP000054537">
    <property type="component" value="Unassembled WGS sequence"/>
</dbReference>
<dbReference type="InterPro" id="IPR036097">
    <property type="entry name" value="HisK_dim/P_sf"/>
</dbReference>
<dbReference type="Pfam" id="PF01627">
    <property type="entry name" value="Hpt"/>
    <property type="match status" value="1"/>
</dbReference>
<keyword evidence="18" id="KW-1185">Reference proteome</keyword>
<dbReference type="EC" id="2.7.13.3" evidence="3"/>
<dbReference type="Pfam" id="PF00512">
    <property type="entry name" value="HisKA"/>
    <property type="match status" value="1"/>
</dbReference>
<dbReference type="InterPro" id="IPR008207">
    <property type="entry name" value="Sig_transdc_His_kin_Hpt_dom"/>
</dbReference>
<keyword evidence="7" id="KW-0418">Kinase</keyword>
<keyword evidence="6 12" id="KW-0812">Transmembrane</keyword>
<dbReference type="InterPro" id="IPR003660">
    <property type="entry name" value="HAMP_dom"/>
</dbReference>
<dbReference type="PANTHER" id="PTHR45339">
    <property type="entry name" value="HYBRID SIGNAL TRANSDUCTION HISTIDINE KINASE J"/>
    <property type="match status" value="1"/>
</dbReference>
<dbReference type="PROSITE" id="PS50885">
    <property type="entry name" value="HAMP"/>
    <property type="match status" value="1"/>
</dbReference>
<dbReference type="SUPFAM" id="SSF55874">
    <property type="entry name" value="ATPase domain of HSP90 chaperone/DNA topoisomerase II/histidine kinase"/>
    <property type="match status" value="1"/>
</dbReference>
<dbReference type="eggNOG" id="COG5002">
    <property type="taxonomic scope" value="Bacteria"/>
</dbReference>
<dbReference type="CDD" id="cd17546">
    <property type="entry name" value="REC_hyHK_CKI1_RcsC-like"/>
    <property type="match status" value="1"/>
</dbReference>
<dbReference type="Gene3D" id="1.20.120.160">
    <property type="entry name" value="HPT domain"/>
    <property type="match status" value="1"/>
</dbReference>
<dbReference type="PROSITE" id="PS50894">
    <property type="entry name" value="HPT"/>
    <property type="match status" value="1"/>
</dbReference>
<evidence type="ECO:0000259" key="15">
    <source>
        <dbReference type="PROSITE" id="PS50885"/>
    </source>
</evidence>
<dbReference type="SMART" id="SM00073">
    <property type="entry name" value="HPT"/>
    <property type="match status" value="1"/>
</dbReference>
<evidence type="ECO:0000256" key="2">
    <source>
        <dbReference type="ARBA" id="ARBA00004236"/>
    </source>
</evidence>
<keyword evidence="12" id="KW-0472">Membrane</keyword>
<dbReference type="CDD" id="cd06225">
    <property type="entry name" value="HAMP"/>
    <property type="match status" value="1"/>
</dbReference>
<dbReference type="GO" id="GO:0000155">
    <property type="term" value="F:phosphorelay sensor kinase activity"/>
    <property type="evidence" value="ECO:0007669"/>
    <property type="project" value="InterPro"/>
</dbReference>
<dbReference type="GO" id="GO:0005524">
    <property type="term" value="F:ATP binding"/>
    <property type="evidence" value="ECO:0007669"/>
    <property type="project" value="UniProtKB-KW"/>
</dbReference>
<dbReference type="GO" id="GO:0005886">
    <property type="term" value="C:plasma membrane"/>
    <property type="evidence" value="ECO:0007669"/>
    <property type="project" value="UniProtKB-SubCell"/>
</dbReference>
<dbReference type="InterPro" id="IPR036890">
    <property type="entry name" value="HATPase_C_sf"/>
</dbReference>
<dbReference type="CDD" id="cd00088">
    <property type="entry name" value="HPT"/>
    <property type="match status" value="1"/>
</dbReference>
<gene>
    <name evidence="17" type="ORF">MB27_08010</name>
</gene>
<keyword evidence="4 9" id="KW-0597">Phosphoprotein</keyword>
<keyword evidence="8 12" id="KW-1133">Transmembrane helix</keyword>
<dbReference type="STRING" id="1869.MB27_08010"/>
<evidence type="ECO:0000313" key="18">
    <source>
        <dbReference type="Proteomes" id="UP000054537"/>
    </source>
</evidence>
<evidence type="ECO:0000259" key="13">
    <source>
        <dbReference type="PROSITE" id="PS50109"/>
    </source>
</evidence>
<evidence type="ECO:0000256" key="4">
    <source>
        <dbReference type="ARBA" id="ARBA00022553"/>
    </source>
</evidence>
<keyword evidence="5" id="KW-0808">Transferase</keyword>
<dbReference type="Pfam" id="PF00072">
    <property type="entry name" value="Response_reg"/>
    <property type="match status" value="1"/>
</dbReference>
<proteinExistence type="predicted"/>
<evidence type="ECO:0000256" key="1">
    <source>
        <dbReference type="ARBA" id="ARBA00000085"/>
    </source>
</evidence>
<comment type="caution">
    <text evidence="17">The sequence shown here is derived from an EMBL/GenBank/DDBJ whole genome shotgun (WGS) entry which is preliminary data.</text>
</comment>
<name>A0A0A6USV9_ACTUT</name>
<evidence type="ECO:0000259" key="16">
    <source>
        <dbReference type="PROSITE" id="PS50894"/>
    </source>
</evidence>
<evidence type="ECO:0000256" key="5">
    <source>
        <dbReference type="ARBA" id="ARBA00022679"/>
    </source>
</evidence>
<dbReference type="PANTHER" id="PTHR45339:SF5">
    <property type="entry name" value="HISTIDINE KINASE"/>
    <property type="match status" value="1"/>
</dbReference>
<dbReference type="PROSITE" id="PS50109">
    <property type="entry name" value="HIS_KIN"/>
    <property type="match status" value="1"/>
</dbReference>
<reference evidence="17 18" key="1">
    <citation type="submission" date="2014-10" db="EMBL/GenBank/DDBJ databases">
        <title>Draft genome sequence of Actinoplanes utahensis NRRL 12052.</title>
        <authorList>
            <person name="Velasco-Bucheli B."/>
            <person name="del Cerro C."/>
            <person name="Hormigo D."/>
            <person name="Garcia J.L."/>
            <person name="Acebal C."/>
            <person name="Arroyo M."/>
            <person name="de la Mata I."/>
        </authorList>
    </citation>
    <scope>NUCLEOTIDE SEQUENCE [LARGE SCALE GENOMIC DNA]</scope>
    <source>
        <strain evidence="17 18">NRRL 12052</strain>
    </source>
</reference>